<dbReference type="Proteomes" id="UP000662314">
    <property type="component" value="Unassembled WGS sequence"/>
</dbReference>
<evidence type="ECO:0000256" key="1">
    <source>
        <dbReference type="ARBA" id="ARBA00023015"/>
    </source>
</evidence>
<dbReference type="PANTHER" id="PTHR33164:SF43">
    <property type="entry name" value="HTH-TYPE TRANSCRIPTIONAL REPRESSOR YETL"/>
    <property type="match status" value="1"/>
</dbReference>
<dbReference type="GO" id="GO:0003677">
    <property type="term" value="F:DNA binding"/>
    <property type="evidence" value="ECO:0007669"/>
    <property type="project" value="UniProtKB-KW"/>
</dbReference>
<feature type="domain" description="HTH marR-type" evidence="4">
    <location>
        <begin position="31"/>
        <end position="167"/>
    </location>
</feature>
<reference evidence="5 6" key="1">
    <citation type="journal article" date="2021" name="Int. J. Syst. Evol. Microbiol.">
        <title>Amazonocrinis nigriterrae gen. nov., sp. nov., Atlanticothrix silvestris gen. nov., sp. nov. and Dendronalium phyllosphericum gen. nov., sp. nov., nostocacean cyanobacteria from Brazilian environments.</title>
        <authorList>
            <person name="Alvarenga D.O."/>
            <person name="Andreote A.P.D."/>
            <person name="Branco L.H.Z."/>
            <person name="Delbaje E."/>
            <person name="Cruz R.B."/>
            <person name="Varani A.M."/>
            <person name="Fiore M.F."/>
        </authorList>
    </citation>
    <scope>NUCLEOTIDE SEQUENCE [LARGE SCALE GENOMIC DNA]</scope>
    <source>
        <strain evidence="5 6">CENA369</strain>
    </source>
</reference>
<keyword evidence="3" id="KW-0804">Transcription</keyword>
<dbReference type="EMBL" id="JAECZA010000119">
    <property type="protein sequence ID" value="MBH8575263.1"/>
    <property type="molecule type" value="Genomic_DNA"/>
</dbReference>
<dbReference type="InterPro" id="IPR000835">
    <property type="entry name" value="HTH_MarR-typ"/>
</dbReference>
<evidence type="ECO:0000256" key="2">
    <source>
        <dbReference type="ARBA" id="ARBA00023125"/>
    </source>
</evidence>
<dbReference type="SUPFAM" id="SSF46785">
    <property type="entry name" value="Winged helix' DNA-binding domain"/>
    <property type="match status" value="1"/>
</dbReference>
<name>A0A8J7LGL8_9NOST</name>
<dbReference type="InterPro" id="IPR023187">
    <property type="entry name" value="Tscrpt_reg_MarR-type_CS"/>
</dbReference>
<gene>
    <name evidence="5" type="ORF">I8752_20040</name>
</gene>
<evidence type="ECO:0000313" key="6">
    <source>
        <dbReference type="Proteomes" id="UP000662314"/>
    </source>
</evidence>
<comment type="caution">
    <text evidence="5">The sequence shown here is derived from an EMBL/GenBank/DDBJ whole genome shotgun (WGS) entry which is preliminary data.</text>
</comment>
<dbReference type="InterPro" id="IPR039422">
    <property type="entry name" value="MarR/SlyA-like"/>
</dbReference>
<dbReference type="PROSITE" id="PS50995">
    <property type="entry name" value="HTH_MARR_2"/>
    <property type="match status" value="1"/>
</dbReference>
<evidence type="ECO:0000313" key="5">
    <source>
        <dbReference type="EMBL" id="MBH8575263.1"/>
    </source>
</evidence>
<keyword evidence="2" id="KW-0238">DNA-binding</keyword>
<dbReference type="GO" id="GO:0006950">
    <property type="term" value="P:response to stress"/>
    <property type="evidence" value="ECO:0007669"/>
    <property type="project" value="TreeGrafter"/>
</dbReference>
<dbReference type="AlphaFoldDB" id="A0A8J7LGL8"/>
<keyword evidence="6" id="KW-1185">Reference proteome</keyword>
<dbReference type="InterPro" id="IPR036388">
    <property type="entry name" value="WH-like_DNA-bd_sf"/>
</dbReference>
<dbReference type="PRINTS" id="PR00598">
    <property type="entry name" value="HTHMARR"/>
</dbReference>
<accession>A0A8J7LGL8</accession>
<evidence type="ECO:0000256" key="3">
    <source>
        <dbReference type="ARBA" id="ARBA00023163"/>
    </source>
</evidence>
<dbReference type="GO" id="GO:0003700">
    <property type="term" value="F:DNA-binding transcription factor activity"/>
    <property type="evidence" value="ECO:0007669"/>
    <property type="project" value="InterPro"/>
</dbReference>
<dbReference type="PROSITE" id="PS01117">
    <property type="entry name" value="HTH_MARR_1"/>
    <property type="match status" value="1"/>
</dbReference>
<dbReference type="Pfam" id="PF01047">
    <property type="entry name" value="MarR"/>
    <property type="match status" value="1"/>
</dbReference>
<dbReference type="SMART" id="SM00347">
    <property type="entry name" value="HTH_MARR"/>
    <property type="match status" value="1"/>
</dbReference>
<organism evidence="5 6">
    <name type="scientific">Dendronalium phyllosphericum CENA369</name>
    <dbReference type="NCBI Taxonomy" id="1725256"/>
    <lineage>
        <taxon>Bacteria</taxon>
        <taxon>Bacillati</taxon>
        <taxon>Cyanobacteriota</taxon>
        <taxon>Cyanophyceae</taxon>
        <taxon>Nostocales</taxon>
        <taxon>Nostocaceae</taxon>
        <taxon>Dendronalium</taxon>
        <taxon>Dendronalium phyllosphericum</taxon>
    </lineage>
</organism>
<dbReference type="InterPro" id="IPR036390">
    <property type="entry name" value="WH_DNA-bd_sf"/>
</dbReference>
<dbReference type="Gene3D" id="1.10.10.10">
    <property type="entry name" value="Winged helix-like DNA-binding domain superfamily/Winged helix DNA-binding domain"/>
    <property type="match status" value="1"/>
</dbReference>
<sequence>MIRNKHQLVENATNFLDTSGMDTKPKLDDLRNSLWRLFLTTQVKLLERIESRFSQAGLPSMEWYDVLLTLKQAPDYRVRLSDLAVMVLLSRSNLTRLLDRLESNDLLRREPCKSDRRGTFAVLTEAGLAMQQKMWVVYAEAISEFFGCHLDDEEVNVMERVLKRMLISAFESEG</sequence>
<dbReference type="RefSeq" id="WP_214434055.1">
    <property type="nucleotide sequence ID" value="NZ_CAWPUQ010000023.1"/>
</dbReference>
<dbReference type="PANTHER" id="PTHR33164">
    <property type="entry name" value="TRANSCRIPTIONAL REGULATOR, MARR FAMILY"/>
    <property type="match status" value="1"/>
</dbReference>
<proteinExistence type="predicted"/>
<protein>
    <submittedName>
        <fullName evidence="5">MarR family transcriptional regulator</fullName>
    </submittedName>
</protein>
<evidence type="ECO:0000259" key="4">
    <source>
        <dbReference type="PROSITE" id="PS50995"/>
    </source>
</evidence>
<keyword evidence="1" id="KW-0805">Transcription regulation</keyword>